<gene>
    <name evidence="6" type="ORF">DSM3645_11262</name>
</gene>
<dbReference type="PROSITE" id="PS50893">
    <property type="entry name" value="ABC_TRANSPORTER_2"/>
    <property type="match status" value="1"/>
</dbReference>
<dbReference type="SMART" id="SM00382">
    <property type="entry name" value="AAA"/>
    <property type="match status" value="1"/>
</dbReference>
<dbReference type="GO" id="GO:0005886">
    <property type="term" value="C:plasma membrane"/>
    <property type="evidence" value="ECO:0007669"/>
    <property type="project" value="TreeGrafter"/>
</dbReference>
<evidence type="ECO:0000256" key="1">
    <source>
        <dbReference type="ARBA" id="ARBA00022448"/>
    </source>
</evidence>
<dbReference type="InterPro" id="IPR017911">
    <property type="entry name" value="MacB-like_ATP-bd"/>
</dbReference>
<evidence type="ECO:0000259" key="5">
    <source>
        <dbReference type="PROSITE" id="PS50893"/>
    </source>
</evidence>
<dbReference type="STRING" id="314230.DSM3645_11262"/>
<organism evidence="6 7">
    <name type="scientific">Blastopirellula marina DSM 3645</name>
    <dbReference type="NCBI Taxonomy" id="314230"/>
    <lineage>
        <taxon>Bacteria</taxon>
        <taxon>Pseudomonadati</taxon>
        <taxon>Planctomycetota</taxon>
        <taxon>Planctomycetia</taxon>
        <taxon>Pirellulales</taxon>
        <taxon>Pirellulaceae</taxon>
        <taxon>Blastopirellula</taxon>
    </lineage>
</organism>
<dbReference type="InterPro" id="IPR027417">
    <property type="entry name" value="P-loop_NTPase"/>
</dbReference>
<dbReference type="GO" id="GO:0098796">
    <property type="term" value="C:membrane protein complex"/>
    <property type="evidence" value="ECO:0007669"/>
    <property type="project" value="UniProtKB-ARBA"/>
</dbReference>
<name>A3ZSZ4_9BACT</name>
<keyword evidence="1" id="KW-0813">Transport</keyword>
<dbReference type="InterPro" id="IPR003439">
    <property type="entry name" value="ABC_transporter-like_ATP-bd"/>
</dbReference>
<dbReference type="RefSeq" id="WP_002655849.1">
    <property type="nucleotide sequence ID" value="NZ_CH672377.1"/>
</dbReference>
<dbReference type="AlphaFoldDB" id="A3ZSZ4"/>
<dbReference type="InterPro" id="IPR003593">
    <property type="entry name" value="AAA+_ATPase"/>
</dbReference>
<dbReference type="eggNOG" id="COG1136">
    <property type="taxonomic scope" value="Bacteria"/>
</dbReference>
<proteinExistence type="inferred from homology"/>
<dbReference type="GO" id="GO:0022857">
    <property type="term" value="F:transmembrane transporter activity"/>
    <property type="evidence" value="ECO:0007669"/>
    <property type="project" value="TreeGrafter"/>
</dbReference>
<dbReference type="PANTHER" id="PTHR24220">
    <property type="entry name" value="IMPORT ATP-BINDING PROTEIN"/>
    <property type="match status" value="1"/>
</dbReference>
<dbReference type="EMBL" id="AANZ01000009">
    <property type="protein sequence ID" value="EAQ80420.1"/>
    <property type="molecule type" value="Genomic_DNA"/>
</dbReference>
<dbReference type="PROSITE" id="PS00211">
    <property type="entry name" value="ABC_TRANSPORTER_1"/>
    <property type="match status" value="1"/>
</dbReference>
<protein>
    <submittedName>
        <fullName evidence="6">ABC transporter, ATP-binding protein</fullName>
    </submittedName>
</protein>
<dbReference type="HOGENOM" id="CLU_000604_1_22_0"/>
<dbReference type="Gene3D" id="3.40.50.300">
    <property type="entry name" value="P-loop containing nucleotide triphosphate hydrolases"/>
    <property type="match status" value="1"/>
</dbReference>
<dbReference type="GO" id="GO:0016887">
    <property type="term" value="F:ATP hydrolysis activity"/>
    <property type="evidence" value="ECO:0007669"/>
    <property type="project" value="InterPro"/>
</dbReference>
<dbReference type="PANTHER" id="PTHR24220:SF686">
    <property type="entry name" value="BLL7988 PROTEIN"/>
    <property type="match status" value="1"/>
</dbReference>
<accession>A3ZSZ4</accession>
<dbReference type="Pfam" id="PF00005">
    <property type="entry name" value="ABC_tran"/>
    <property type="match status" value="1"/>
</dbReference>
<feature type="domain" description="ABC transporter" evidence="5">
    <location>
        <begin position="15"/>
        <end position="244"/>
    </location>
</feature>
<keyword evidence="2" id="KW-0547">Nucleotide-binding</keyword>
<evidence type="ECO:0000313" key="6">
    <source>
        <dbReference type="EMBL" id="EAQ80420.1"/>
    </source>
</evidence>
<dbReference type="Proteomes" id="UP000004358">
    <property type="component" value="Unassembled WGS sequence"/>
</dbReference>
<comment type="caution">
    <text evidence="6">The sequence shown here is derived from an EMBL/GenBank/DDBJ whole genome shotgun (WGS) entry which is preliminary data.</text>
</comment>
<evidence type="ECO:0000256" key="4">
    <source>
        <dbReference type="ARBA" id="ARBA00038388"/>
    </source>
</evidence>
<sequence length="244" mass="26571">MTTESAPTTDRSAIVRLDHVGRVFTMGEVKVEVLRDFSLDIYEGEFLAIVGPSGSGKSTILNLVGGLDQPTSGEVLFRGEDLTSASNRRLTAYRRDHVGFVFQFYNLAPNLTARENVLTATEIARDPADVDEVLEMVGLTERADHFPAQLSGGEQQRVAIARAVAKNPDLLLCDEPTGALDYTTGIKALRLLVDVNRRLGATIVLITHNSAIAETADRVVHLRSGQISDLVINPHPIAPEEVTW</sequence>
<dbReference type="GO" id="GO:0005524">
    <property type="term" value="F:ATP binding"/>
    <property type="evidence" value="ECO:0007669"/>
    <property type="project" value="UniProtKB-KW"/>
</dbReference>
<evidence type="ECO:0000256" key="2">
    <source>
        <dbReference type="ARBA" id="ARBA00022741"/>
    </source>
</evidence>
<dbReference type="InterPro" id="IPR017871">
    <property type="entry name" value="ABC_transporter-like_CS"/>
</dbReference>
<reference evidence="6 7" key="1">
    <citation type="submission" date="2006-02" db="EMBL/GenBank/DDBJ databases">
        <authorList>
            <person name="Amann R."/>
            <person name="Ferriera S."/>
            <person name="Johnson J."/>
            <person name="Kravitz S."/>
            <person name="Halpern A."/>
            <person name="Remington K."/>
            <person name="Beeson K."/>
            <person name="Tran B."/>
            <person name="Rogers Y.-H."/>
            <person name="Friedman R."/>
            <person name="Venter J.C."/>
        </authorList>
    </citation>
    <scope>NUCLEOTIDE SEQUENCE [LARGE SCALE GENOMIC DNA]</scope>
    <source>
        <strain evidence="6 7">DSM 3645</strain>
    </source>
</reference>
<dbReference type="FunFam" id="3.40.50.300:FF:000032">
    <property type="entry name" value="Export ABC transporter ATP-binding protein"/>
    <property type="match status" value="1"/>
</dbReference>
<dbReference type="InterPro" id="IPR015854">
    <property type="entry name" value="ABC_transpr_LolD-like"/>
</dbReference>
<dbReference type="OrthoDB" id="273392at2"/>
<evidence type="ECO:0000256" key="3">
    <source>
        <dbReference type="ARBA" id="ARBA00022840"/>
    </source>
</evidence>
<dbReference type="CDD" id="cd03255">
    <property type="entry name" value="ABC_MJ0796_LolCDE_FtsE"/>
    <property type="match status" value="1"/>
</dbReference>
<dbReference type="SUPFAM" id="SSF52540">
    <property type="entry name" value="P-loop containing nucleoside triphosphate hydrolases"/>
    <property type="match status" value="1"/>
</dbReference>
<evidence type="ECO:0000313" key="7">
    <source>
        <dbReference type="Proteomes" id="UP000004358"/>
    </source>
</evidence>
<keyword evidence="3 6" id="KW-0067">ATP-binding</keyword>
<comment type="similarity">
    <text evidence="4">Belongs to the ABC transporter superfamily. Macrolide exporter (TC 3.A.1.122) family.</text>
</comment>